<dbReference type="EMBL" id="BARV01008571">
    <property type="protein sequence ID" value="GAI05276.1"/>
    <property type="molecule type" value="Genomic_DNA"/>
</dbReference>
<sequence length="78" mass="8879">VANRYVDFVAETQRIDGNPTAKILRQAPDPDEVVRDYLAGDKTTVIQLKHGIAPLKMYRILRASHVRLRNKSRKPLLA</sequence>
<organism evidence="1">
    <name type="scientific">marine sediment metagenome</name>
    <dbReference type="NCBI Taxonomy" id="412755"/>
    <lineage>
        <taxon>unclassified sequences</taxon>
        <taxon>metagenomes</taxon>
        <taxon>ecological metagenomes</taxon>
    </lineage>
</organism>
<dbReference type="AlphaFoldDB" id="X1LHF5"/>
<feature type="non-terminal residue" evidence="1">
    <location>
        <position position="1"/>
    </location>
</feature>
<name>X1LHF5_9ZZZZ</name>
<gene>
    <name evidence="1" type="ORF">S06H3_17185</name>
</gene>
<proteinExistence type="predicted"/>
<reference evidence="1" key="1">
    <citation type="journal article" date="2014" name="Front. Microbiol.">
        <title>High frequency of phylogenetically diverse reductive dehalogenase-homologous genes in deep subseafloor sedimentary metagenomes.</title>
        <authorList>
            <person name="Kawai M."/>
            <person name="Futagami T."/>
            <person name="Toyoda A."/>
            <person name="Takaki Y."/>
            <person name="Nishi S."/>
            <person name="Hori S."/>
            <person name="Arai W."/>
            <person name="Tsubouchi T."/>
            <person name="Morono Y."/>
            <person name="Uchiyama I."/>
            <person name="Ito T."/>
            <person name="Fujiyama A."/>
            <person name="Inagaki F."/>
            <person name="Takami H."/>
        </authorList>
    </citation>
    <scope>NUCLEOTIDE SEQUENCE</scope>
    <source>
        <strain evidence="1">Expedition CK06-06</strain>
    </source>
</reference>
<accession>X1LHF5</accession>
<comment type="caution">
    <text evidence="1">The sequence shown here is derived from an EMBL/GenBank/DDBJ whole genome shotgun (WGS) entry which is preliminary data.</text>
</comment>
<evidence type="ECO:0000313" key="1">
    <source>
        <dbReference type="EMBL" id="GAI05276.1"/>
    </source>
</evidence>
<protein>
    <submittedName>
        <fullName evidence="1">Uncharacterized protein</fullName>
    </submittedName>
</protein>